<dbReference type="SUPFAM" id="SSF52540">
    <property type="entry name" value="P-loop containing nucleoside triphosphate hydrolases"/>
    <property type="match status" value="1"/>
</dbReference>
<feature type="domain" description="Polysaccharide chain length determinant N-terminal" evidence="7">
    <location>
        <begin position="12"/>
        <end position="108"/>
    </location>
</feature>
<evidence type="ECO:0000256" key="1">
    <source>
        <dbReference type="ARBA" id="ARBA00004651"/>
    </source>
</evidence>
<evidence type="ECO:0000259" key="7">
    <source>
        <dbReference type="Pfam" id="PF02706"/>
    </source>
</evidence>
<evidence type="ECO:0000256" key="6">
    <source>
        <dbReference type="SAM" id="Phobius"/>
    </source>
</evidence>
<dbReference type="Pfam" id="PF02706">
    <property type="entry name" value="Wzz"/>
    <property type="match status" value="1"/>
</dbReference>
<dbReference type="RefSeq" id="WP_111220540.1">
    <property type="nucleotide sequence ID" value="NZ_CP117255.1"/>
</dbReference>
<evidence type="ECO:0000256" key="2">
    <source>
        <dbReference type="ARBA" id="ARBA00022475"/>
    </source>
</evidence>
<dbReference type="EMBL" id="CP117255">
    <property type="protein sequence ID" value="WFR96450.1"/>
    <property type="molecule type" value="Genomic_DNA"/>
</dbReference>
<keyword evidence="2" id="KW-1003">Cell membrane</keyword>
<accession>A0AAF1KK60</accession>
<evidence type="ECO:0000256" key="5">
    <source>
        <dbReference type="ARBA" id="ARBA00023136"/>
    </source>
</evidence>
<evidence type="ECO:0000256" key="4">
    <source>
        <dbReference type="ARBA" id="ARBA00022989"/>
    </source>
</evidence>
<dbReference type="GO" id="GO:0005886">
    <property type="term" value="C:plasma membrane"/>
    <property type="evidence" value="ECO:0007669"/>
    <property type="project" value="UniProtKB-SubCell"/>
</dbReference>
<keyword evidence="3 6" id="KW-0812">Transmembrane</keyword>
<dbReference type="InterPro" id="IPR003856">
    <property type="entry name" value="LPS_length_determ_N"/>
</dbReference>
<dbReference type="GO" id="GO:0004713">
    <property type="term" value="F:protein tyrosine kinase activity"/>
    <property type="evidence" value="ECO:0007669"/>
    <property type="project" value="TreeGrafter"/>
</dbReference>
<dbReference type="InterPro" id="IPR027417">
    <property type="entry name" value="P-loop_NTPase"/>
</dbReference>
<reference evidence="8 9" key="1">
    <citation type="journal article" date="2018" name="Sci. Rep.">
        <title>Rhizobium tumorigenes sp. nov., a novel plant tumorigenic bacterium isolated from cane gall tumors on thornless blackberry.</title>
        <authorList>
            <person name="Kuzmanovi N."/>
            <person name="Smalla K."/>
            <person name="Gronow S."/>
            <person name="PuBawska J."/>
        </authorList>
    </citation>
    <scope>NUCLEOTIDE SEQUENCE [LARGE SCALE GENOMIC DNA]</scope>
    <source>
        <strain evidence="8 9">1078</strain>
    </source>
</reference>
<dbReference type="PANTHER" id="PTHR32309:SF13">
    <property type="entry name" value="FERRIC ENTEROBACTIN TRANSPORT PROTEIN FEPE"/>
    <property type="match status" value="1"/>
</dbReference>
<gene>
    <name evidence="8" type="ORF">PR017_04770</name>
</gene>
<dbReference type="Proteomes" id="UP000249499">
    <property type="component" value="Chromosome"/>
</dbReference>
<dbReference type="Gene3D" id="3.40.50.300">
    <property type="entry name" value="P-loop containing nucleotide triphosphate hydrolases"/>
    <property type="match status" value="1"/>
</dbReference>
<organism evidence="8 9">
    <name type="scientific">Rhizobium tumorigenes</name>
    <dbReference type="NCBI Taxonomy" id="2041385"/>
    <lineage>
        <taxon>Bacteria</taxon>
        <taxon>Pseudomonadati</taxon>
        <taxon>Pseudomonadota</taxon>
        <taxon>Alphaproteobacteria</taxon>
        <taxon>Hyphomicrobiales</taxon>
        <taxon>Rhizobiaceae</taxon>
        <taxon>Rhizobium/Agrobacterium group</taxon>
        <taxon>Rhizobium</taxon>
    </lineage>
</organism>
<protein>
    <submittedName>
        <fullName evidence="8">Exopolysaccharide transport family protein</fullName>
    </submittedName>
</protein>
<proteinExistence type="predicted"/>
<dbReference type="AlphaFoldDB" id="A0AAF1KK60"/>
<evidence type="ECO:0000256" key="3">
    <source>
        <dbReference type="ARBA" id="ARBA00022692"/>
    </source>
</evidence>
<dbReference type="InterPro" id="IPR050445">
    <property type="entry name" value="Bact_polysacc_biosynth/exp"/>
</dbReference>
<evidence type="ECO:0000313" key="9">
    <source>
        <dbReference type="Proteomes" id="UP000249499"/>
    </source>
</evidence>
<evidence type="ECO:0000313" key="8">
    <source>
        <dbReference type="EMBL" id="WFR96450.1"/>
    </source>
</evidence>
<keyword evidence="9" id="KW-1185">Reference proteome</keyword>
<keyword evidence="4 6" id="KW-1133">Transmembrane helix</keyword>
<keyword evidence="5 6" id="KW-0472">Membrane</keyword>
<reference evidence="9" key="2">
    <citation type="journal article" date="2023" name="MicrobiologyOpen">
        <title>Genomics of the tumorigenes clade of the family Rhizobiaceae and description of Rhizobium rhododendri sp. nov.</title>
        <authorList>
            <person name="Kuzmanovic N."/>
            <person name="diCenzo G.C."/>
            <person name="Bunk B."/>
            <person name="Sproeer C."/>
            <person name="Fruehling A."/>
            <person name="Neumann-Schaal M."/>
            <person name="Overmann J."/>
            <person name="Smalla K."/>
        </authorList>
    </citation>
    <scope>NUCLEOTIDE SEQUENCE [LARGE SCALE GENOMIC DNA]</scope>
    <source>
        <strain evidence="9">1078</strain>
    </source>
</reference>
<name>A0AAF1KK60_9HYPH</name>
<comment type="subcellular location">
    <subcellularLocation>
        <location evidence="1">Cell membrane</location>
        <topology evidence="1">Multi-pass membrane protein</topology>
    </subcellularLocation>
</comment>
<dbReference type="KEGG" id="rtu:PR017_04770"/>
<dbReference type="PANTHER" id="PTHR32309">
    <property type="entry name" value="TYROSINE-PROTEIN KINASE"/>
    <property type="match status" value="1"/>
</dbReference>
<feature type="transmembrane region" description="Helical" evidence="6">
    <location>
        <begin position="437"/>
        <end position="459"/>
    </location>
</feature>
<feature type="transmembrane region" description="Helical" evidence="6">
    <location>
        <begin position="27"/>
        <end position="47"/>
    </location>
</feature>
<sequence length="743" mass="79813">MPGVNSNQQDVDIDLSQLFRAVWRRRLRVVLIVTAAALGAFVIAKVVSPEYRSETRVLIEPRAAAFATTSNQASAGSNDASLLDELNIASQVQILQSADLIKQVITQLKLYDLPEFEDSARSSALSGLLVTLHLKKPSSDKAPEERILDAFTERLQVYQINTSRVIGIQFTSRDPKLAESVPNAMASVYLSMESGAKLDSNAEATRWLEPEIANLRIKVAEAEKKVADYRSANGLLQTNDTTSFSNQQLTDISTQLAQVRGDKANADARAQAVRNALASGGPTDTLNDVSGSQTMQRLKTTESGLESQISDLSTTLMDGHPRLKSLRAQLADIRSQITRETRKILTGIDNEAKIAAMREQQLLGQSKLLKADSARAGEDTVGLNALEREATAERQLLETYLARYREAASRSDKNSSPADARIVSSAVEPVDPYFPKVGPIVVIAAVAAFVLSAIVIMLMELFSGRALRPVGLPNDSARRETVFEDDSPLSATAAPLRRAVVPASLLSATRRVPERATVQPETIIQPPPTAVVVEPEALPAAAVEAVEDFSIPSVAEYFIDAKVPMAIAVSPDGDAGSTATVMLARTIADSGRRVVLVDMTGTACPTRLMADKPGLPGVTDLLCGEAAFADTIHPDRLSDAHLVPLGASDLASAMHEADRLSLILEALASAYDLVLVECGAVKVDGIAKLTRSKDVEIILSMPVPDEVKFVAVMHDFQQAGYEHLVLMSGISSDGDEDRHRTAA</sequence>